<accession>A0A8T2WVE0</accession>
<comment type="caution">
    <text evidence="1">The sequence shown here is derived from an EMBL/GenBank/DDBJ whole genome shotgun (WGS) entry which is preliminary data.</text>
</comment>
<dbReference type="InterPro" id="IPR015943">
    <property type="entry name" value="WD40/YVTN_repeat-like_dom_sf"/>
</dbReference>
<keyword evidence="2" id="KW-1185">Reference proteome</keyword>
<protein>
    <submittedName>
        <fullName evidence="1">Uncharacterized protein</fullName>
    </submittedName>
</protein>
<name>A0A8T2WVE0_POPDE</name>
<dbReference type="Gene3D" id="2.130.10.10">
    <property type="entry name" value="YVTN repeat-like/Quinoprotein amine dehydrogenase"/>
    <property type="match status" value="1"/>
</dbReference>
<gene>
    <name evidence="1" type="ORF">H0E87_028219</name>
</gene>
<dbReference type="PANTHER" id="PTHR32303:SF10">
    <property type="entry name" value="OUTER MEMBRANE PROTEIN ASSEMBLY FACTOR BAMB"/>
    <property type="match status" value="1"/>
</dbReference>
<dbReference type="InterPro" id="IPR011047">
    <property type="entry name" value="Quinoprotein_ADH-like_sf"/>
</dbReference>
<evidence type="ECO:0000313" key="2">
    <source>
        <dbReference type="Proteomes" id="UP000807159"/>
    </source>
</evidence>
<evidence type="ECO:0000313" key="1">
    <source>
        <dbReference type="EMBL" id="KAH8483717.1"/>
    </source>
</evidence>
<reference evidence="1" key="1">
    <citation type="journal article" date="2021" name="J. Hered.">
        <title>Genome Assembly of Salicaceae Populus deltoides (Eastern Cottonwood) I-69 Based on Nanopore Sequencing and Hi-C Technologies.</title>
        <authorList>
            <person name="Bai S."/>
            <person name="Wu H."/>
            <person name="Zhang J."/>
            <person name="Pan Z."/>
            <person name="Zhao W."/>
            <person name="Li Z."/>
            <person name="Tong C."/>
        </authorList>
    </citation>
    <scope>NUCLEOTIDE SEQUENCE</scope>
    <source>
        <tissue evidence="1">Leaf</tissue>
    </source>
</reference>
<proteinExistence type="predicted"/>
<dbReference type="SMART" id="SM00564">
    <property type="entry name" value="PQQ"/>
    <property type="match status" value="1"/>
</dbReference>
<dbReference type="Proteomes" id="UP000807159">
    <property type="component" value="Chromosome 17"/>
</dbReference>
<dbReference type="EMBL" id="JACEGQ020000017">
    <property type="protein sequence ID" value="KAH8483717.1"/>
    <property type="molecule type" value="Genomic_DNA"/>
</dbReference>
<organism evidence="1 2">
    <name type="scientific">Populus deltoides</name>
    <name type="common">Eastern poplar</name>
    <name type="synonym">Eastern cottonwood</name>
    <dbReference type="NCBI Taxonomy" id="3696"/>
    <lineage>
        <taxon>Eukaryota</taxon>
        <taxon>Viridiplantae</taxon>
        <taxon>Streptophyta</taxon>
        <taxon>Embryophyta</taxon>
        <taxon>Tracheophyta</taxon>
        <taxon>Spermatophyta</taxon>
        <taxon>Magnoliopsida</taxon>
        <taxon>eudicotyledons</taxon>
        <taxon>Gunneridae</taxon>
        <taxon>Pentapetalae</taxon>
        <taxon>rosids</taxon>
        <taxon>fabids</taxon>
        <taxon>Malpighiales</taxon>
        <taxon>Salicaceae</taxon>
        <taxon>Saliceae</taxon>
        <taxon>Populus</taxon>
    </lineage>
</organism>
<dbReference type="PANTHER" id="PTHR32303">
    <property type="entry name" value="QUINOPROTEIN ALCOHOL DEHYDROGENASE (CYTOCHROME C)"/>
    <property type="match status" value="1"/>
</dbReference>
<sequence length="136" mass="14177">MANFYGRLQIDPSNATAPGPVSLANGVIFAGSTLRKGPIYAVEAKTGKVLWSYQTGATLYGGVSVGNGCIYLGNGYTMHAGSGNGSGVLINLAINGEGSSSSLYKRISLKSWLLGYEGRNHSKLDASQIGKRSQLC</sequence>
<dbReference type="AlphaFoldDB" id="A0A8T2WVE0"/>
<dbReference type="InterPro" id="IPR018391">
    <property type="entry name" value="PQQ_b-propeller_rpt"/>
</dbReference>
<dbReference type="SUPFAM" id="SSF50998">
    <property type="entry name" value="Quinoprotein alcohol dehydrogenase-like"/>
    <property type="match status" value="1"/>
</dbReference>